<reference evidence="1" key="2">
    <citation type="journal article" date="2015" name="Data Brief">
        <title>Shoot transcriptome of the giant reed, Arundo donax.</title>
        <authorList>
            <person name="Barrero R.A."/>
            <person name="Guerrero F.D."/>
            <person name="Moolhuijzen P."/>
            <person name="Goolsby J.A."/>
            <person name="Tidwell J."/>
            <person name="Bellgard S.E."/>
            <person name="Bellgard M.I."/>
        </authorList>
    </citation>
    <scope>NUCLEOTIDE SEQUENCE</scope>
    <source>
        <tissue evidence="1">Shoot tissue taken approximately 20 cm above the soil surface</tissue>
    </source>
</reference>
<protein>
    <submittedName>
        <fullName evidence="1">Uncharacterized protein</fullName>
    </submittedName>
</protein>
<proteinExistence type="predicted"/>
<organism evidence="1">
    <name type="scientific">Arundo donax</name>
    <name type="common">Giant reed</name>
    <name type="synonym">Donax arundinaceus</name>
    <dbReference type="NCBI Taxonomy" id="35708"/>
    <lineage>
        <taxon>Eukaryota</taxon>
        <taxon>Viridiplantae</taxon>
        <taxon>Streptophyta</taxon>
        <taxon>Embryophyta</taxon>
        <taxon>Tracheophyta</taxon>
        <taxon>Spermatophyta</taxon>
        <taxon>Magnoliopsida</taxon>
        <taxon>Liliopsida</taxon>
        <taxon>Poales</taxon>
        <taxon>Poaceae</taxon>
        <taxon>PACMAD clade</taxon>
        <taxon>Arundinoideae</taxon>
        <taxon>Arundineae</taxon>
        <taxon>Arundo</taxon>
    </lineage>
</organism>
<accession>A0A0A8ZFZ6</accession>
<evidence type="ECO:0000313" key="1">
    <source>
        <dbReference type="EMBL" id="JAD33812.1"/>
    </source>
</evidence>
<sequence>MRTFWSGSISGAYSKPVQYFEDINCC</sequence>
<dbReference type="EMBL" id="GBRH01264083">
    <property type="protein sequence ID" value="JAD33812.1"/>
    <property type="molecule type" value="Transcribed_RNA"/>
</dbReference>
<name>A0A0A8ZFZ6_ARUDO</name>
<dbReference type="AlphaFoldDB" id="A0A0A8ZFZ6"/>
<reference evidence="1" key="1">
    <citation type="submission" date="2014-09" db="EMBL/GenBank/DDBJ databases">
        <authorList>
            <person name="Magalhaes I.L.F."/>
            <person name="Oliveira U."/>
            <person name="Santos F.R."/>
            <person name="Vidigal T.H.D.A."/>
            <person name="Brescovit A.D."/>
            <person name="Santos A.J."/>
        </authorList>
    </citation>
    <scope>NUCLEOTIDE SEQUENCE</scope>
    <source>
        <tissue evidence="1">Shoot tissue taken approximately 20 cm above the soil surface</tissue>
    </source>
</reference>